<evidence type="ECO:0000256" key="2">
    <source>
        <dbReference type="ARBA" id="ARBA00022490"/>
    </source>
</evidence>
<accession>A0ABR0EK71</accession>
<keyword evidence="10" id="KW-1185">Reference proteome</keyword>
<dbReference type="InterPro" id="IPR032797">
    <property type="entry name" value="Mod21_N"/>
</dbReference>
<comment type="subcellular location">
    <subcellularLocation>
        <location evidence="5">Cytoplasm</location>
        <location evidence="5">Cytoskeleton</location>
        <location evidence="5">Microtubule organizing center</location>
    </subcellularLocation>
</comment>
<feature type="domain" description="Gamma-Tubulin ring complex non-core subunit mod21 N-terminal" evidence="7">
    <location>
        <begin position="65"/>
        <end position="152"/>
    </location>
</feature>
<dbReference type="Pfam" id="PF17681">
    <property type="entry name" value="GCP_N_terminal"/>
    <property type="match status" value="1"/>
</dbReference>
<proteinExistence type="inferred from homology"/>
<dbReference type="InterPro" id="IPR059169">
    <property type="entry name" value="GCP5_N_ext"/>
</dbReference>
<dbReference type="InterPro" id="IPR007259">
    <property type="entry name" value="GCP"/>
</dbReference>
<keyword evidence="3 5" id="KW-0493">Microtubule</keyword>
<dbReference type="InterPro" id="IPR041470">
    <property type="entry name" value="GCP_N"/>
</dbReference>
<feature type="domain" description="Gamma tubulin complex component C-terminal" evidence="6">
    <location>
        <begin position="537"/>
        <end position="789"/>
    </location>
</feature>
<dbReference type="EMBL" id="JAXOVC010000005">
    <property type="protein sequence ID" value="KAK4501964.1"/>
    <property type="molecule type" value="Genomic_DNA"/>
</dbReference>
<sequence length="810" mass="89730">MAHAATLKQLAAGLVTATTGRNHENPTFAKLADRALKDIRNQSYARTNQFAVKDKLDGMVEKFTVLNRDDLATALETDLNELPQDSRWMPEILSLLLELSDRPVEKTPAGDLDSESVVVEEPLTWDDIIGDEPFDDPNIWQDVERGYHSSGDDEFNHDLESEPTVSTKATSLDEQDPATIARLYLSQPDETSLERVKLAREHGKSLKRQDAVHNLSELTIVRETLSMMHGLPTDLFDVDNAGQVDVSSEVRISGASRDGLLDLLNVAAATGSAVNSLRQWIPEASHSYLQAIHGALESQITDLGAQLGMIERRYITPEERVAVSALDVLDEIESIARGLVHLSGIVERASCHDDLEAPFALLDDLYNETDLAHLSGDKTLFDALADVFLAGLRSYLQPVARWVTKGVVVPQDRDVLFAKDLDQHCEPGDLWRLRFELRSVPDGIPYAPACISPRATSLFALGKSRAFLNQLDGNEACEDIQRRDQLPDFESCLNQIADDSLAPFSQLLDEALDSWVHDISIDCSPTLRSKLFDDHGLRKMLKALPVLFFSHDGILFQDFADAIISRVNTVRPLEAHGLFLMAELAQTTFGSSADVDAESIYLTTVREKDLPTASSTVRQLARFTMGYRLPWPVQNVVPSATIDAHSKVFTFLLQLHAATGLLEDVFLGFRSREPLSPALLKLRQSLLWFSKSVFDYTTKTAHTIHNDMTQSIERAADIDEMVTILARYEKRLQANLLLAANLEPVRDAIIGILELSEVLSKSNGPDRITSLQRQFETSLRFLVAGIRGVGRAGGDSFLEGLADTLSWGVS</sequence>
<dbReference type="PANTHER" id="PTHR19302:SF33">
    <property type="entry name" value="GAMMA-TUBULIN COMPLEX COMPONENT 5"/>
    <property type="match status" value="1"/>
</dbReference>
<evidence type="ECO:0000256" key="3">
    <source>
        <dbReference type="ARBA" id="ARBA00022701"/>
    </source>
</evidence>
<evidence type="ECO:0000259" key="8">
    <source>
        <dbReference type="Pfam" id="PF17681"/>
    </source>
</evidence>
<evidence type="ECO:0000313" key="10">
    <source>
        <dbReference type="Proteomes" id="UP001305779"/>
    </source>
</evidence>
<feature type="domain" description="Gamma tubulin complex component protein N-terminal" evidence="8">
    <location>
        <begin position="221"/>
        <end position="532"/>
    </location>
</feature>
<protein>
    <recommendedName>
        <fullName evidence="5">Spindle pole body component</fullName>
    </recommendedName>
</protein>
<comment type="caution">
    <text evidence="9">The sequence shown here is derived from an EMBL/GenBank/DDBJ whole genome shotgun (WGS) entry which is preliminary data.</text>
</comment>
<evidence type="ECO:0000256" key="1">
    <source>
        <dbReference type="ARBA" id="ARBA00010337"/>
    </source>
</evidence>
<evidence type="ECO:0000256" key="5">
    <source>
        <dbReference type="RuleBase" id="RU363050"/>
    </source>
</evidence>
<organism evidence="9 10">
    <name type="scientific">Zasmidium cellare</name>
    <name type="common">Wine cellar mold</name>
    <name type="synonym">Racodium cellare</name>
    <dbReference type="NCBI Taxonomy" id="395010"/>
    <lineage>
        <taxon>Eukaryota</taxon>
        <taxon>Fungi</taxon>
        <taxon>Dikarya</taxon>
        <taxon>Ascomycota</taxon>
        <taxon>Pezizomycotina</taxon>
        <taxon>Dothideomycetes</taxon>
        <taxon>Dothideomycetidae</taxon>
        <taxon>Mycosphaerellales</taxon>
        <taxon>Mycosphaerellaceae</taxon>
        <taxon>Zasmidium</taxon>
    </lineage>
</organism>
<dbReference type="InterPro" id="IPR040457">
    <property type="entry name" value="GCP_C"/>
</dbReference>
<dbReference type="InterPro" id="IPR042241">
    <property type="entry name" value="GCP_C_sf"/>
</dbReference>
<gene>
    <name evidence="9" type="ORF">PRZ48_007774</name>
</gene>
<keyword evidence="2 5" id="KW-0963">Cytoplasm</keyword>
<dbReference type="Proteomes" id="UP001305779">
    <property type="component" value="Unassembled WGS sequence"/>
</dbReference>
<evidence type="ECO:0000256" key="4">
    <source>
        <dbReference type="ARBA" id="ARBA00023212"/>
    </source>
</evidence>
<reference evidence="9 10" key="1">
    <citation type="journal article" date="2023" name="G3 (Bethesda)">
        <title>A chromosome-level genome assembly of Zasmidium syzygii isolated from banana leaves.</title>
        <authorList>
            <person name="van Westerhoven A.C."/>
            <person name="Mehrabi R."/>
            <person name="Talebi R."/>
            <person name="Steentjes M.B.F."/>
            <person name="Corcolon B."/>
            <person name="Chong P.A."/>
            <person name="Kema G.H.J."/>
            <person name="Seidl M.F."/>
        </authorList>
    </citation>
    <scope>NUCLEOTIDE SEQUENCE [LARGE SCALE GENOMIC DNA]</scope>
    <source>
        <strain evidence="9 10">P124</strain>
    </source>
</reference>
<keyword evidence="4 5" id="KW-0206">Cytoskeleton</keyword>
<dbReference type="Pfam" id="PF04130">
    <property type="entry name" value="GCP_C_terminal"/>
    <property type="match status" value="1"/>
</dbReference>
<evidence type="ECO:0000259" key="6">
    <source>
        <dbReference type="Pfam" id="PF04130"/>
    </source>
</evidence>
<dbReference type="Gene3D" id="1.20.120.1900">
    <property type="entry name" value="Gamma-tubulin complex, C-terminal domain"/>
    <property type="match status" value="1"/>
</dbReference>
<dbReference type="CDD" id="cd22572">
    <property type="entry name" value="GCP5_NTD"/>
    <property type="match status" value="1"/>
</dbReference>
<dbReference type="PANTHER" id="PTHR19302">
    <property type="entry name" value="GAMMA TUBULIN COMPLEX PROTEIN"/>
    <property type="match status" value="1"/>
</dbReference>
<name>A0ABR0EK71_ZASCE</name>
<evidence type="ECO:0000259" key="7">
    <source>
        <dbReference type="Pfam" id="PF14609"/>
    </source>
</evidence>
<comment type="similarity">
    <text evidence="1 5">Belongs to the TUBGCP family.</text>
</comment>
<evidence type="ECO:0000313" key="9">
    <source>
        <dbReference type="EMBL" id="KAK4501964.1"/>
    </source>
</evidence>
<dbReference type="Pfam" id="PF14609">
    <property type="entry name" value="GCP5-Mod21_N"/>
    <property type="match status" value="1"/>
</dbReference>